<evidence type="ECO:0000313" key="3">
    <source>
        <dbReference type="Proteomes" id="UP000785679"/>
    </source>
</evidence>
<protein>
    <recommendedName>
        <fullName evidence="4">Transmembrane protein</fullName>
    </recommendedName>
</protein>
<dbReference type="EMBL" id="RRYP01004372">
    <property type="protein sequence ID" value="TNV82913.1"/>
    <property type="molecule type" value="Genomic_DNA"/>
</dbReference>
<feature type="transmembrane region" description="Helical" evidence="1">
    <location>
        <begin position="15"/>
        <end position="37"/>
    </location>
</feature>
<dbReference type="Proteomes" id="UP000785679">
    <property type="component" value="Unassembled WGS sequence"/>
</dbReference>
<evidence type="ECO:0000313" key="2">
    <source>
        <dbReference type="EMBL" id="TNV82913.1"/>
    </source>
</evidence>
<evidence type="ECO:0000256" key="1">
    <source>
        <dbReference type="SAM" id="Phobius"/>
    </source>
</evidence>
<reference evidence="2" key="1">
    <citation type="submission" date="2019-06" db="EMBL/GenBank/DDBJ databases">
        <authorList>
            <person name="Zheng W."/>
        </authorList>
    </citation>
    <scope>NUCLEOTIDE SEQUENCE</scope>
    <source>
        <strain evidence="2">QDHG01</strain>
    </source>
</reference>
<accession>A0A8J8NWL0</accession>
<keyword evidence="1" id="KW-0812">Transmembrane</keyword>
<gene>
    <name evidence="2" type="ORF">FGO68_gene14918</name>
</gene>
<keyword evidence="1" id="KW-1133">Transmembrane helix</keyword>
<keyword evidence="3" id="KW-1185">Reference proteome</keyword>
<name>A0A8J8NWL0_HALGN</name>
<proteinExistence type="predicted"/>
<keyword evidence="1" id="KW-0472">Membrane</keyword>
<sequence length="191" mass="21786">MGLFNPNSSEPVQPLFILILKCIALFVVFLLLCSYFSEGIVNSTKEKTISTLGKGVLKAPRRRSSHNQFVKDRKFSGLLSNAKQTLIQKSFTCTSGPSKLLQCSTKTQTRQIVDNVDFFKMDDFSNNQATSTTNSQEPEDNLSFFKKELRKQFIEQPFDDQEDYYPKQNQKQKKYVICQADGGYEPSSFSE</sequence>
<dbReference type="AlphaFoldDB" id="A0A8J8NWL0"/>
<organism evidence="2 3">
    <name type="scientific">Halteria grandinella</name>
    <dbReference type="NCBI Taxonomy" id="5974"/>
    <lineage>
        <taxon>Eukaryota</taxon>
        <taxon>Sar</taxon>
        <taxon>Alveolata</taxon>
        <taxon>Ciliophora</taxon>
        <taxon>Intramacronucleata</taxon>
        <taxon>Spirotrichea</taxon>
        <taxon>Stichotrichia</taxon>
        <taxon>Sporadotrichida</taxon>
        <taxon>Halteriidae</taxon>
        <taxon>Halteria</taxon>
    </lineage>
</organism>
<comment type="caution">
    <text evidence="2">The sequence shown here is derived from an EMBL/GenBank/DDBJ whole genome shotgun (WGS) entry which is preliminary data.</text>
</comment>
<evidence type="ECO:0008006" key="4">
    <source>
        <dbReference type="Google" id="ProtNLM"/>
    </source>
</evidence>